<dbReference type="OrthoDB" id="2538374at2759"/>
<reference evidence="3" key="1">
    <citation type="submission" date="2016-09" db="EMBL/GenBank/DDBJ databases">
        <authorList>
            <person name="Jeantristanb JTB J.-T."/>
            <person name="Ricardo R."/>
        </authorList>
    </citation>
    <scope>NUCLEOTIDE SEQUENCE [LARGE SCALE GENOMIC DNA]</scope>
</reference>
<keyword evidence="3" id="KW-1185">Reference proteome</keyword>
<dbReference type="STRING" id="269621.A0A238F7H8"/>
<proteinExistence type="predicted"/>
<keyword evidence="1" id="KW-0732">Signal</keyword>
<sequence>MHGGHATWYTPTGPVGACLLPPPSNRHFAAMNDDGWGRSWLCGMCVEITAHNGNKVNVMITDRSLGQAGGCLDLSREAFSELGDTELGQIDMSWKPVNCVLARLASGKPQVVWKPGSSKDWFAFQIRDSALPIAAVSIRVSAPPGQVAGWLPLPRTNYNFWVAVNGIHTNHGPFDIMVWYQDGSHHPFWRVVLNSVMSP</sequence>
<dbReference type="SUPFAM" id="SSF50685">
    <property type="entry name" value="Barwin-like endoglucanases"/>
    <property type="match status" value="1"/>
</dbReference>
<organism evidence="2 3">
    <name type="scientific">Microbotryum intermedium</name>
    <dbReference type="NCBI Taxonomy" id="269621"/>
    <lineage>
        <taxon>Eukaryota</taxon>
        <taxon>Fungi</taxon>
        <taxon>Dikarya</taxon>
        <taxon>Basidiomycota</taxon>
        <taxon>Pucciniomycotina</taxon>
        <taxon>Microbotryomycetes</taxon>
        <taxon>Microbotryales</taxon>
        <taxon>Microbotryaceae</taxon>
        <taxon>Microbotryum</taxon>
    </lineage>
</organism>
<gene>
    <name evidence="2" type="ORF">BQ2448_5435</name>
</gene>
<dbReference type="Gene3D" id="2.60.40.760">
    <property type="entry name" value="Expansin, cellulose-binding-like domain"/>
    <property type="match status" value="1"/>
</dbReference>
<dbReference type="InterPro" id="IPR036749">
    <property type="entry name" value="Expansin_CBD_sf"/>
</dbReference>
<dbReference type="InterPro" id="IPR036908">
    <property type="entry name" value="RlpA-like_sf"/>
</dbReference>
<dbReference type="PANTHER" id="PTHR31836">
    <property type="match status" value="1"/>
</dbReference>
<dbReference type="AlphaFoldDB" id="A0A238F7H8"/>
<name>A0A238F7H8_9BASI</name>
<protein>
    <submittedName>
        <fullName evidence="2">BQ2448_5435 protein</fullName>
    </submittedName>
</protein>
<dbReference type="NCBIfam" id="NF041144">
    <property type="entry name" value="expansin_EXLX1"/>
    <property type="match status" value="1"/>
</dbReference>
<dbReference type="SUPFAM" id="SSF49590">
    <property type="entry name" value="PHL pollen allergen"/>
    <property type="match status" value="1"/>
</dbReference>
<accession>A0A238F7H8</accession>
<dbReference type="InterPro" id="IPR051477">
    <property type="entry name" value="Expansin_CellWall"/>
</dbReference>
<evidence type="ECO:0000313" key="3">
    <source>
        <dbReference type="Proteomes" id="UP000198372"/>
    </source>
</evidence>
<dbReference type="PANTHER" id="PTHR31836:SF21">
    <property type="entry name" value="EXPANSIN-LIKE PROTEIN 7"/>
    <property type="match status" value="1"/>
</dbReference>
<dbReference type="Proteomes" id="UP000198372">
    <property type="component" value="Unassembled WGS sequence"/>
</dbReference>
<dbReference type="InterPro" id="IPR049818">
    <property type="entry name" value="Expansin_EXLX1-like"/>
</dbReference>
<dbReference type="EMBL" id="FMSP01000002">
    <property type="protein sequence ID" value="SCV67824.1"/>
    <property type="molecule type" value="Genomic_DNA"/>
</dbReference>
<dbReference type="CDD" id="cd22272">
    <property type="entry name" value="DPBB_EXLX1-like"/>
    <property type="match status" value="1"/>
</dbReference>
<evidence type="ECO:0000313" key="2">
    <source>
        <dbReference type="EMBL" id="SCV67824.1"/>
    </source>
</evidence>
<dbReference type="Gene3D" id="2.40.40.10">
    <property type="entry name" value="RlpA-like domain"/>
    <property type="match status" value="1"/>
</dbReference>
<evidence type="ECO:0000256" key="1">
    <source>
        <dbReference type="ARBA" id="ARBA00022729"/>
    </source>
</evidence>